<sequence length="338" mass="35658">MPKRTAGAALLGVILAGVVFPAQAQNATLRLELGWLPSGDKAYVYTAVAQGFYAQEGLEVEINSSRGSNDALTKLAAGSADVALLGMPALMAARVENQLPVKAIMSVHTLQPDALFTYSGSGIDSLAATVGKRVGTSAFTSSNTLWPVMLEHNGVTPDQVTLVKVDPGTLGPMLARGQLDAIINWVPDAPRVALLLEQTGRELIALPWSDAGLDGYGQVVAAPEALIESHPEQLEGFVRATLRGLEYANAHPDQAAQALVAAVQEADAEVIEAEYRAAIGLIDSPIAQRDGLGALSPAMLAANWRWVSASMDYSTDRLDPDSVVDRRFLANDAPPVQE</sequence>
<dbReference type="PANTHER" id="PTHR31528:SF15">
    <property type="entry name" value="RIBOFLAVIN-BINDING PROTEIN RIBY"/>
    <property type="match status" value="1"/>
</dbReference>
<organism evidence="3 4">
    <name type="scientific">Halotalea alkalilenta</name>
    <dbReference type="NCBI Taxonomy" id="376489"/>
    <lineage>
        <taxon>Bacteria</taxon>
        <taxon>Pseudomonadati</taxon>
        <taxon>Pseudomonadota</taxon>
        <taxon>Gammaproteobacteria</taxon>
        <taxon>Oceanospirillales</taxon>
        <taxon>Halomonadaceae</taxon>
        <taxon>Halotalea</taxon>
    </lineage>
</organism>
<gene>
    <name evidence="3" type="ORF">A5892_18165</name>
</gene>
<dbReference type="InterPro" id="IPR027939">
    <property type="entry name" value="NMT1/THI5"/>
</dbReference>
<keyword evidence="4" id="KW-1185">Reference proteome</keyword>
<keyword evidence="1" id="KW-0732">Signal</keyword>
<dbReference type="KEGG" id="haa:A5892_18165"/>
<dbReference type="Pfam" id="PF09084">
    <property type="entry name" value="NMT1"/>
    <property type="match status" value="1"/>
</dbReference>
<protein>
    <recommendedName>
        <fullName evidence="2">SsuA/THI5-like domain-containing protein</fullName>
    </recommendedName>
</protein>
<dbReference type="Proteomes" id="UP000077875">
    <property type="component" value="Chromosome"/>
</dbReference>
<dbReference type="PANTHER" id="PTHR31528">
    <property type="entry name" value="4-AMINO-5-HYDROXYMETHYL-2-METHYLPYRIMIDINE PHOSPHATE SYNTHASE THI11-RELATED"/>
    <property type="match status" value="1"/>
</dbReference>
<dbReference type="EMBL" id="CP015243">
    <property type="protein sequence ID" value="ANF59151.1"/>
    <property type="molecule type" value="Genomic_DNA"/>
</dbReference>
<dbReference type="AlphaFoldDB" id="A0A172YIV2"/>
<dbReference type="Gene3D" id="3.40.190.10">
    <property type="entry name" value="Periplasmic binding protein-like II"/>
    <property type="match status" value="2"/>
</dbReference>
<evidence type="ECO:0000313" key="3">
    <source>
        <dbReference type="EMBL" id="ANF59151.1"/>
    </source>
</evidence>
<dbReference type="GO" id="GO:0009228">
    <property type="term" value="P:thiamine biosynthetic process"/>
    <property type="evidence" value="ECO:0007669"/>
    <property type="project" value="InterPro"/>
</dbReference>
<evidence type="ECO:0000256" key="1">
    <source>
        <dbReference type="SAM" id="SignalP"/>
    </source>
</evidence>
<feature type="domain" description="SsuA/THI5-like" evidence="2">
    <location>
        <begin position="42"/>
        <end position="255"/>
    </location>
</feature>
<accession>A0A172YIV2</accession>
<feature type="signal peptide" evidence="1">
    <location>
        <begin position="1"/>
        <end position="24"/>
    </location>
</feature>
<evidence type="ECO:0000313" key="4">
    <source>
        <dbReference type="Proteomes" id="UP000077875"/>
    </source>
</evidence>
<feature type="chain" id="PRO_5008004741" description="SsuA/THI5-like domain-containing protein" evidence="1">
    <location>
        <begin position="25"/>
        <end position="338"/>
    </location>
</feature>
<dbReference type="InterPro" id="IPR015168">
    <property type="entry name" value="SsuA/THI5"/>
</dbReference>
<proteinExistence type="predicted"/>
<evidence type="ECO:0000259" key="2">
    <source>
        <dbReference type="Pfam" id="PF09084"/>
    </source>
</evidence>
<name>A0A172YIV2_9GAMM</name>
<dbReference type="STRING" id="376489.A5892_18165"/>
<dbReference type="RefSeq" id="WP_190295633.1">
    <property type="nucleotide sequence ID" value="NZ_CP015243.1"/>
</dbReference>
<reference evidence="3 4" key="1">
    <citation type="submission" date="2016-04" db="EMBL/GenBank/DDBJ databases">
        <title>Complete Genome Sequence of Halotalea alkalilenta IHB B 13600.</title>
        <authorList>
            <person name="Swarnkar M.K."/>
            <person name="Sharma A."/>
            <person name="Kaushal K."/>
            <person name="Soni R."/>
            <person name="Rana S."/>
            <person name="Singh A.K."/>
            <person name="Gulati A."/>
        </authorList>
    </citation>
    <scope>NUCLEOTIDE SEQUENCE [LARGE SCALE GENOMIC DNA]</scope>
    <source>
        <strain evidence="3 4">IHB B 13600</strain>
    </source>
</reference>
<dbReference type="SUPFAM" id="SSF53850">
    <property type="entry name" value="Periplasmic binding protein-like II"/>
    <property type="match status" value="1"/>
</dbReference>